<dbReference type="AlphaFoldDB" id="A0AAQ5WVU8"/>
<reference evidence="2" key="2">
    <citation type="submission" date="2025-08" db="UniProtKB">
        <authorList>
            <consortium name="Ensembl"/>
        </authorList>
    </citation>
    <scope>IDENTIFICATION</scope>
</reference>
<dbReference type="SUPFAM" id="SSF81301">
    <property type="entry name" value="Nucleotidyltransferase"/>
    <property type="match status" value="1"/>
</dbReference>
<dbReference type="Gene3D" id="3.30.460.10">
    <property type="entry name" value="Beta Polymerase, domain 2"/>
    <property type="match status" value="1"/>
</dbReference>
<dbReference type="Pfam" id="PF02410">
    <property type="entry name" value="RsfS"/>
    <property type="match status" value="1"/>
</dbReference>
<dbReference type="Ensembl" id="ENSAOCT00000039993.1">
    <property type="protein sequence ID" value="ENSAOCP00000032483.1"/>
    <property type="gene ID" value="ENSAOCG00000031086.1"/>
</dbReference>
<organism evidence="2 3">
    <name type="scientific">Amphiprion ocellaris</name>
    <name type="common">Clown anemonefish</name>
    <dbReference type="NCBI Taxonomy" id="80972"/>
    <lineage>
        <taxon>Eukaryota</taxon>
        <taxon>Metazoa</taxon>
        <taxon>Chordata</taxon>
        <taxon>Craniata</taxon>
        <taxon>Vertebrata</taxon>
        <taxon>Euteleostomi</taxon>
        <taxon>Actinopterygii</taxon>
        <taxon>Neopterygii</taxon>
        <taxon>Teleostei</taxon>
        <taxon>Neoteleostei</taxon>
        <taxon>Acanthomorphata</taxon>
        <taxon>Ovalentaria</taxon>
        <taxon>Pomacentridae</taxon>
        <taxon>Amphiprion</taxon>
    </lineage>
</organism>
<evidence type="ECO:0000256" key="1">
    <source>
        <dbReference type="SAM" id="MobiDB-lite"/>
    </source>
</evidence>
<feature type="region of interest" description="Disordered" evidence="1">
    <location>
        <begin position="151"/>
        <end position="170"/>
    </location>
</feature>
<proteinExistence type="predicted"/>
<evidence type="ECO:0000313" key="3">
    <source>
        <dbReference type="Proteomes" id="UP001501940"/>
    </source>
</evidence>
<accession>A0AAQ5WVU8</accession>
<feature type="compositionally biased region" description="Polar residues" evidence="1">
    <location>
        <begin position="159"/>
        <end position="170"/>
    </location>
</feature>
<reference evidence="2 3" key="1">
    <citation type="submission" date="2022-01" db="EMBL/GenBank/DDBJ databases">
        <title>A chromosome-scale genome assembly of the false clownfish, Amphiprion ocellaris.</title>
        <authorList>
            <person name="Ryu T."/>
        </authorList>
    </citation>
    <scope>NUCLEOTIDE SEQUENCE [LARGE SCALE GENOMIC DNA]</scope>
</reference>
<keyword evidence="3" id="KW-1185">Reference proteome</keyword>
<evidence type="ECO:0000313" key="2">
    <source>
        <dbReference type="Ensembl" id="ENSAOCP00000032483.1"/>
    </source>
</evidence>
<sequence length="170" mass="18782">QVGIYPLVRCLTPTLASQSSESRKSKRSGMFEEESLGMDNDSGGNRSLSWSSSESFPLHVLVSPKRQENAADLCLIKVPQGVSLRYLCTVALHANKVKKLLKKDGDLNVRIEGKGAEDKMSIDFDAMVVHLMLHKTRKIYTLSPWCKKEVSEGGHQDTYDSSEGVTPVLS</sequence>
<reference evidence="2" key="3">
    <citation type="submission" date="2025-09" db="UniProtKB">
        <authorList>
            <consortium name="Ensembl"/>
        </authorList>
    </citation>
    <scope>IDENTIFICATION</scope>
</reference>
<dbReference type="GeneTree" id="ENSGT01120000277832"/>
<protein>
    <submittedName>
        <fullName evidence="2">Uncharacterized protein</fullName>
    </submittedName>
</protein>
<feature type="region of interest" description="Disordered" evidence="1">
    <location>
        <begin position="18"/>
        <end position="49"/>
    </location>
</feature>
<dbReference type="InterPro" id="IPR043519">
    <property type="entry name" value="NT_sf"/>
</dbReference>
<dbReference type="Proteomes" id="UP001501940">
    <property type="component" value="Chromosome 6"/>
</dbReference>
<name>A0AAQ5WVU8_AMPOC</name>